<dbReference type="eggNOG" id="ENOG5030SGP">
    <property type="taxonomic scope" value="Bacteria"/>
</dbReference>
<sequence>MAVEREYKTGGMEMVKVRQDAWLERDDELLAETVLRHVREGSTQLSAFEEVGDALNRTAAACGFRWNAVVRREYEGELAEAKKERKQTLRVLGTDFKRRNQQMYSSEAGAEGQEKVQVPLSALSLDTVIAYLIRMHHNGGADTDALRWKQTAKTATEQLKAMEAELEGLKKENRTLKDDYEQFVQIMNRARRLIALNEESEHVAPIFTMEPNGNLVSSKEPPISH</sequence>
<evidence type="ECO:0000313" key="2">
    <source>
        <dbReference type="EMBL" id="EGQ26592.1"/>
    </source>
</evidence>
<comment type="caution">
    <text evidence="2">The sequence shown here is derived from an EMBL/GenBank/DDBJ whole genome shotgun (WGS) entry which is preliminary data.</text>
</comment>
<dbReference type="AlphaFoldDB" id="F9DRG5"/>
<reference evidence="2 3" key="1">
    <citation type="submission" date="2011-04" db="EMBL/GenBank/DDBJ databases">
        <authorList>
            <person name="Muzny D."/>
            <person name="Qin X."/>
            <person name="Deng J."/>
            <person name="Jiang H."/>
            <person name="Liu Y."/>
            <person name="Qu J."/>
            <person name="Song X.-Z."/>
            <person name="Zhang L."/>
            <person name="Thornton R."/>
            <person name="Coyle M."/>
            <person name="Francisco L."/>
            <person name="Jackson L."/>
            <person name="Javaid M."/>
            <person name="Korchina V."/>
            <person name="Kovar C."/>
            <person name="Mata R."/>
            <person name="Mathew T."/>
            <person name="Ngo R."/>
            <person name="Nguyen L."/>
            <person name="Nguyen N."/>
            <person name="Okwuonu G."/>
            <person name="Ongeri F."/>
            <person name="Pham C."/>
            <person name="Simmons D."/>
            <person name="Wilczek-Boney K."/>
            <person name="Hale W."/>
            <person name="Jakkamsetti A."/>
            <person name="Pham P."/>
            <person name="Ruth R."/>
            <person name="San Lucas F."/>
            <person name="Warren J."/>
            <person name="Zhang J."/>
            <person name="Zhao Z."/>
            <person name="Zhou C."/>
            <person name="Zhu D."/>
            <person name="Lee S."/>
            <person name="Bess C."/>
            <person name="Blankenburg K."/>
            <person name="Forbes L."/>
            <person name="Fu Q."/>
            <person name="Gubbala S."/>
            <person name="Hirani K."/>
            <person name="Jayaseelan J.C."/>
            <person name="Lara F."/>
            <person name="Munidasa M."/>
            <person name="Palculict T."/>
            <person name="Patil S."/>
            <person name="Pu L.-L."/>
            <person name="Saada N."/>
            <person name="Tang L."/>
            <person name="Weissenberger G."/>
            <person name="Zhu Y."/>
            <person name="Hemphill L."/>
            <person name="Shang Y."/>
            <person name="Youmans B."/>
            <person name="Ayvaz T."/>
            <person name="Ross M."/>
            <person name="Santibanez J."/>
            <person name="Aqrawi P."/>
            <person name="Gross S."/>
            <person name="Joshi V."/>
            <person name="Fowler G."/>
            <person name="Nazareth L."/>
            <person name="Reid J."/>
            <person name="Worley K."/>
            <person name="Petrosino J."/>
            <person name="Highlander S."/>
            <person name="Gibbs R."/>
        </authorList>
    </citation>
    <scope>NUCLEOTIDE SEQUENCE [LARGE SCALE GENOMIC DNA]</scope>
    <source>
        <strain evidence="2 3">2681</strain>
    </source>
</reference>
<proteinExistence type="predicted"/>
<dbReference type="EMBL" id="AFPZ01000038">
    <property type="protein sequence ID" value="EGQ26592.1"/>
    <property type="molecule type" value="Genomic_DNA"/>
</dbReference>
<gene>
    <name evidence="2" type="ORF">HMPREF9372_1395</name>
</gene>
<dbReference type="STRING" id="759851.SAMN04244570_1848"/>
<feature type="coiled-coil region" evidence="1">
    <location>
        <begin position="145"/>
        <end position="186"/>
    </location>
</feature>
<accession>F9DRG5</accession>
<dbReference type="NCBIfam" id="TIGR02894">
    <property type="entry name" value="DNA_bind_RsfA"/>
    <property type="match status" value="1"/>
</dbReference>
<dbReference type="Proteomes" id="UP000005316">
    <property type="component" value="Unassembled WGS sequence"/>
</dbReference>
<dbReference type="PANTHER" id="PTHR41302">
    <property type="entry name" value="PRESPORE-SPECIFIC TRANSCRIPTIONAL REGULATOR RSFA-RELATED"/>
    <property type="match status" value="1"/>
</dbReference>
<name>F9DRG5_9BACL</name>
<evidence type="ECO:0000313" key="3">
    <source>
        <dbReference type="Proteomes" id="UP000005316"/>
    </source>
</evidence>
<protein>
    <submittedName>
        <fullName evidence="2">Prespore-specific transcriptional regulator RsfA</fullName>
    </submittedName>
</protein>
<organism evidence="2 3">
    <name type="scientific">Sporosarcina newyorkensis 2681</name>
    <dbReference type="NCBI Taxonomy" id="1027292"/>
    <lineage>
        <taxon>Bacteria</taxon>
        <taxon>Bacillati</taxon>
        <taxon>Bacillota</taxon>
        <taxon>Bacilli</taxon>
        <taxon>Bacillales</taxon>
        <taxon>Caryophanaceae</taxon>
        <taxon>Sporosarcina</taxon>
    </lineage>
</organism>
<dbReference type="PANTHER" id="PTHR41302:SF2">
    <property type="entry name" value="PRESPORE SPECIFIC TRANSCRIPTIONAL ACTIVATOR RSFA"/>
    <property type="match status" value="1"/>
</dbReference>
<keyword evidence="1" id="KW-0175">Coiled coil</keyword>
<dbReference type="InterPro" id="IPR014243">
    <property type="entry name" value="RsfA-like"/>
</dbReference>
<dbReference type="HOGENOM" id="CLU_095991_0_0_9"/>
<evidence type="ECO:0000256" key="1">
    <source>
        <dbReference type="SAM" id="Coils"/>
    </source>
</evidence>